<keyword evidence="4 13" id="KW-0812">Transmembrane</keyword>
<dbReference type="Pfam" id="PF16492">
    <property type="entry name" value="Cadherin_C_2"/>
    <property type="match status" value="1"/>
</dbReference>
<name>A0A8C9TFE5_SCLFO</name>
<feature type="domain" description="Cadherin" evidence="14">
    <location>
        <begin position="62"/>
        <end position="132"/>
    </location>
</feature>
<dbReference type="GO" id="GO:0005509">
    <property type="term" value="F:calcium ion binding"/>
    <property type="evidence" value="ECO:0007669"/>
    <property type="project" value="UniProtKB-UniRule"/>
</dbReference>
<dbReference type="Proteomes" id="UP000694397">
    <property type="component" value="Chromosome 4"/>
</dbReference>
<sequence length="825" mass="91810">FRQKIPLGNIRTFLRAMVFVFLFKMSYGAIRYSIQEEIKPGTFVGNIAGDLGIQPKTLLDRRFRMVSADKSELFQVNEKDGALLVSGRIDREELCQENPDCYINLKAVIEDPLEIHHVAIEIVDVNDHSPNFADRQRRLEIPESTVPGTRFQLAGAHDPDVGINALRSYKISRNEHFELKVEDRSENNKIPVLVLLKPLDRERTAVHELLLTALDGGNPPLTGIINITVVVLDINDNVPVFDQQKYSVSLQENLPIGTVIIKVNATDLDFGDNGVVEYSFGETVRGRGSELFELDRNSGEIRVKGLIDFEEKRTYDINVQATDKGHFPLSSHCDVFVRVEDVNDNQPAIEVTFLLNSIPENAKLGTVVALIGVTDKDSGLNGQVTCAIEENLAFVLKPTSQSNIYSVITNAYLDRETVPEYVIKIMARDLGSPALLTYESITVQVTDVNDNKPTFSQNPYTMYLTENNVPGVSIYSVTAVDYDKNENAQVSYMIGKGLNNIKLASFLNVNSENGNIYALKSFDFEREKTFQFQVIAKDSGTPSLSSNVTVNVFILDQNDNAPVILSPVNSNGSTEFVEEIPRNVIAGHLVTKVRAFDPDIGYNGWLSFSLLQVTDPTLFGLERYTGQIRTLRPFMESDKTDHKLIVLVKDNGNVSLSATATVIVKVVETKEASAATDIKNSLKNEDQNNITFYLMISLGSVSALFIMSIIGLIAMQCSKPQDYTSKYSHDSNFVDTSGNGTLCHSIQYRSGNKEYMLVGPRMSIGSTIVPNSNVNTLVVSEHRRRVSGEVSSRWILSSLIVFVHKFFSVIEFCCIHLGGLRRVAR</sequence>
<feature type="domain" description="Cadherin" evidence="14">
    <location>
        <begin position="456"/>
        <end position="564"/>
    </location>
</feature>
<feature type="domain" description="Cadherin" evidence="14">
    <location>
        <begin position="133"/>
        <end position="241"/>
    </location>
</feature>
<dbReference type="FunFam" id="2.60.40.60:FF:000129">
    <property type="entry name" value="protocadherin alpha-C2 isoform X1"/>
    <property type="match status" value="1"/>
</dbReference>
<evidence type="ECO:0000259" key="14">
    <source>
        <dbReference type="PROSITE" id="PS50268"/>
    </source>
</evidence>
<dbReference type="GO" id="GO:0005886">
    <property type="term" value="C:plasma membrane"/>
    <property type="evidence" value="ECO:0007669"/>
    <property type="project" value="UniProtKB-SubCell"/>
</dbReference>
<evidence type="ECO:0000256" key="9">
    <source>
        <dbReference type="ARBA" id="ARBA00022989"/>
    </source>
</evidence>
<dbReference type="FunFam" id="2.60.40.60:FF:000006">
    <property type="entry name" value="Protocadherin alpha 2"/>
    <property type="match status" value="1"/>
</dbReference>
<dbReference type="Ensembl" id="ENSSFOT00015080197.1">
    <property type="protein sequence ID" value="ENSSFOP00015047422.1"/>
    <property type="gene ID" value="ENSSFOG00015025658.1"/>
</dbReference>
<reference evidence="15 16" key="1">
    <citation type="submission" date="2019-04" db="EMBL/GenBank/DDBJ databases">
        <authorList>
            <consortium name="Wellcome Sanger Institute Data Sharing"/>
        </authorList>
    </citation>
    <scope>NUCLEOTIDE SEQUENCE [LARGE SCALE GENOMIC DNA]</scope>
</reference>
<evidence type="ECO:0000256" key="1">
    <source>
        <dbReference type="ARBA" id="ARBA00003436"/>
    </source>
</evidence>
<dbReference type="FunFam" id="2.60.40.60:FF:000004">
    <property type="entry name" value="Protocadherin 1 gamma 2"/>
    <property type="match status" value="1"/>
</dbReference>
<dbReference type="PRINTS" id="PR00205">
    <property type="entry name" value="CADHERIN"/>
</dbReference>
<keyword evidence="16" id="KW-1185">Reference proteome</keyword>
<evidence type="ECO:0000256" key="4">
    <source>
        <dbReference type="ARBA" id="ARBA00022692"/>
    </source>
</evidence>
<evidence type="ECO:0000313" key="16">
    <source>
        <dbReference type="Proteomes" id="UP000694397"/>
    </source>
</evidence>
<comment type="subcellular location">
    <subcellularLocation>
        <location evidence="2">Cell membrane</location>
        <topology evidence="2">Single-pass type I membrane protein</topology>
    </subcellularLocation>
</comment>
<feature type="domain" description="Cadherin" evidence="14">
    <location>
        <begin position="357"/>
        <end position="455"/>
    </location>
</feature>
<dbReference type="Pfam" id="PF00028">
    <property type="entry name" value="Cadherin"/>
    <property type="match status" value="5"/>
</dbReference>
<evidence type="ECO:0000256" key="3">
    <source>
        <dbReference type="ARBA" id="ARBA00022475"/>
    </source>
</evidence>
<dbReference type="CDD" id="cd11304">
    <property type="entry name" value="Cadherin_repeat"/>
    <property type="match status" value="6"/>
</dbReference>
<keyword evidence="5" id="KW-0732">Signal</keyword>
<accession>A0A8C9TFE5</accession>
<dbReference type="GO" id="GO:0007156">
    <property type="term" value="P:homophilic cell adhesion via plasma membrane adhesion molecules"/>
    <property type="evidence" value="ECO:0007669"/>
    <property type="project" value="InterPro"/>
</dbReference>
<dbReference type="GeneTree" id="ENSGT00940000165118"/>
<dbReference type="FunFam" id="2.60.40.60:FF:000018">
    <property type="entry name" value="Protocadherin gamma c3"/>
    <property type="match status" value="1"/>
</dbReference>
<dbReference type="InterPro" id="IPR015919">
    <property type="entry name" value="Cadherin-like_sf"/>
</dbReference>
<proteinExistence type="predicted"/>
<evidence type="ECO:0000256" key="11">
    <source>
        <dbReference type="ARBA" id="ARBA00023180"/>
    </source>
</evidence>
<dbReference type="PANTHER" id="PTHR24028">
    <property type="entry name" value="CADHERIN-87A"/>
    <property type="match status" value="1"/>
</dbReference>
<protein>
    <submittedName>
        <fullName evidence="15">Protocadherin 2 alpha a 1</fullName>
    </submittedName>
</protein>
<keyword evidence="10 13" id="KW-0472">Membrane</keyword>
<dbReference type="PROSITE" id="PS50268">
    <property type="entry name" value="CADHERIN_2"/>
    <property type="match status" value="6"/>
</dbReference>
<comment type="function">
    <text evidence="1">Potential calcium-dependent cell-adhesion protein. May be involved in the establishment and maintenance of specific neuronal connections in the brain.</text>
</comment>
<dbReference type="SMART" id="SM00112">
    <property type="entry name" value="CA"/>
    <property type="match status" value="6"/>
</dbReference>
<evidence type="ECO:0000256" key="7">
    <source>
        <dbReference type="ARBA" id="ARBA00022837"/>
    </source>
</evidence>
<keyword evidence="6" id="KW-0677">Repeat</keyword>
<dbReference type="Pfam" id="PF08266">
    <property type="entry name" value="Cadherin_2"/>
    <property type="match status" value="1"/>
</dbReference>
<reference evidence="15" key="3">
    <citation type="submission" date="2025-09" db="UniProtKB">
        <authorList>
            <consortium name="Ensembl"/>
        </authorList>
    </citation>
    <scope>IDENTIFICATION</scope>
</reference>
<evidence type="ECO:0000256" key="10">
    <source>
        <dbReference type="ARBA" id="ARBA00023136"/>
    </source>
</evidence>
<evidence type="ECO:0000256" key="13">
    <source>
        <dbReference type="SAM" id="Phobius"/>
    </source>
</evidence>
<evidence type="ECO:0000313" key="15">
    <source>
        <dbReference type="Ensembl" id="ENSSFOP00015047422.1"/>
    </source>
</evidence>
<dbReference type="InterPro" id="IPR020894">
    <property type="entry name" value="Cadherin_CS"/>
</dbReference>
<evidence type="ECO:0000256" key="8">
    <source>
        <dbReference type="ARBA" id="ARBA00022889"/>
    </source>
</evidence>
<keyword evidence="8" id="KW-0130">Cell adhesion</keyword>
<dbReference type="InterPro" id="IPR050174">
    <property type="entry name" value="Protocadherin/Cadherin-CA"/>
</dbReference>
<keyword evidence="3" id="KW-1003">Cell membrane</keyword>
<keyword evidence="7 12" id="KW-0106">Calcium</keyword>
<evidence type="ECO:0000256" key="12">
    <source>
        <dbReference type="PROSITE-ProRule" id="PRU00043"/>
    </source>
</evidence>
<dbReference type="OrthoDB" id="6252479at2759"/>
<keyword evidence="9 13" id="KW-1133">Transmembrane helix</keyword>
<dbReference type="SUPFAM" id="SSF49313">
    <property type="entry name" value="Cadherin-like"/>
    <property type="match status" value="6"/>
</dbReference>
<organism evidence="15 16">
    <name type="scientific">Scleropages formosus</name>
    <name type="common">Asian bonytongue</name>
    <name type="synonym">Osteoglossum formosum</name>
    <dbReference type="NCBI Taxonomy" id="113540"/>
    <lineage>
        <taxon>Eukaryota</taxon>
        <taxon>Metazoa</taxon>
        <taxon>Chordata</taxon>
        <taxon>Craniata</taxon>
        <taxon>Vertebrata</taxon>
        <taxon>Euteleostomi</taxon>
        <taxon>Actinopterygii</taxon>
        <taxon>Neopterygii</taxon>
        <taxon>Teleostei</taxon>
        <taxon>Osteoglossocephala</taxon>
        <taxon>Osteoglossomorpha</taxon>
        <taxon>Osteoglossiformes</taxon>
        <taxon>Osteoglossidae</taxon>
        <taxon>Scleropages</taxon>
    </lineage>
</organism>
<evidence type="ECO:0000256" key="5">
    <source>
        <dbReference type="ARBA" id="ARBA00022729"/>
    </source>
</evidence>
<feature type="transmembrane region" description="Helical" evidence="13">
    <location>
        <begin position="690"/>
        <end position="715"/>
    </location>
</feature>
<keyword evidence="11" id="KW-0325">Glycoprotein</keyword>
<dbReference type="PROSITE" id="PS00232">
    <property type="entry name" value="CADHERIN_1"/>
    <property type="match status" value="3"/>
</dbReference>
<feature type="transmembrane region" description="Helical" evidence="13">
    <location>
        <begin position="12"/>
        <end position="30"/>
    </location>
</feature>
<feature type="domain" description="Cadherin" evidence="14">
    <location>
        <begin position="572"/>
        <end position="676"/>
    </location>
</feature>
<dbReference type="GO" id="GO:0009653">
    <property type="term" value="P:anatomical structure morphogenesis"/>
    <property type="evidence" value="ECO:0007669"/>
    <property type="project" value="UniProtKB-ARBA"/>
</dbReference>
<dbReference type="InterPro" id="IPR002126">
    <property type="entry name" value="Cadherin-like_dom"/>
</dbReference>
<reference evidence="15" key="2">
    <citation type="submission" date="2025-08" db="UniProtKB">
        <authorList>
            <consortium name="Ensembl"/>
        </authorList>
    </citation>
    <scope>IDENTIFICATION</scope>
</reference>
<dbReference type="Gene3D" id="2.60.40.60">
    <property type="entry name" value="Cadherins"/>
    <property type="match status" value="6"/>
</dbReference>
<dbReference type="InterPro" id="IPR013164">
    <property type="entry name" value="Cadherin_N"/>
</dbReference>
<dbReference type="FunFam" id="2.60.40.60:FF:000001">
    <property type="entry name" value="Protocadherin alpha 2"/>
    <property type="match status" value="1"/>
</dbReference>
<dbReference type="FunFam" id="2.60.40.60:FF:000002">
    <property type="entry name" value="Protocadherin alpha 2"/>
    <property type="match status" value="1"/>
</dbReference>
<dbReference type="AlphaFoldDB" id="A0A8C9TFE5"/>
<dbReference type="PANTHER" id="PTHR24028:SF241">
    <property type="entry name" value="PROTOCADHERIN 2 ALPHA A 1 PRECURSOR"/>
    <property type="match status" value="1"/>
</dbReference>
<evidence type="ECO:0000256" key="2">
    <source>
        <dbReference type="ARBA" id="ARBA00004251"/>
    </source>
</evidence>
<evidence type="ECO:0000256" key="6">
    <source>
        <dbReference type="ARBA" id="ARBA00022737"/>
    </source>
</evidence>
<feature type="domain" description="Cadherin" evidence="14">
    <location>
        <begin position="242"/>
        <end position="349"/>
    </location>
</feature>
<dbReference type="InterPro" id="IPR032455">
    <property type="entry name" value="Cadherin_C"/>
</dbReference>